<dbReference type="InterPro" id="IPR013977">
    <property type="entry name" value="GcvT_C"/>
</dbReference>
<dbReference type="Pfam" id="PF16350">
    <property type="entry name" value="FAO_M"/>
    <property type="match status" value="1"/>
</dbReference>
<dbReference type="SUPFAM" id="SSF101790">
    <property type="entry name" value="Aminomethyltransferase beta-barrel domain"/>
    <property type="match status" value="1"/>
</dbReference>
<protein>
    <submittedName>
        <fullName evidence="8">Sarcosine dehydrogenase, mitochondrial</fullName>
    </submittedName>
</protein>
<dbReference type="RefSeq" id="XP_023944118.2">
    <property type="nucleotide sequence ID" value="XM_024088350.2"/>
</dbReference>
<feature type="domain" description="FAD dependent oxidoreductase" evidence="3">
    <location>
        <begin position="78"/>
        <end position="436"/>
    </location>
</feature>
<dbReference type="AlphaFoldDB" id="A0A6J1NGL6"/>
<dbReference type="InterPro" id="IPR032503">
    <property type="entry name" value="FAO_M"/>
</dbReference>
<dbReference type="Gene3D" id="3.30.1360.120">
    <property type="entry name" value="Probable tRNA modification gtpase trme, domain 1"/>
    <property type="match status" value="1"/>
</dbReference>
<dbReference type="GO" id="GO:0005739">
    <property type="term" value="C:mitochondrion"/>
    <property type="evidence" value="ECO:0007669"/>
    <property type="project" value="TreeGrafter"/>
</dbReference>
<evidence type="ECO:0000259" key="3">
    <source>
        <dbReference type="Pfam" id="PF01266"/>
    </source>
</evidence>
<dbReference type="InterPro" id="IPR027266">
    <property type="entry name" value="TrmE/GcvT-like"/>
</dbReference>
<sequence>MRYCYHYICHDLLQSKQLIDPLPREATHLQLYSFIQYLNMFKVIRDKCIRNKAVKYLDSLRNGSRSYATNNEIVTSADIVIIGGGIAGCNTLYQLSKRGANAVLLEANRLTSGTTWHTAGLVWSLRPSDLEVRLLEDSRKVYSGLEEESGDYAGWINNGGMFISRSKVRTEEYMRLHTLGKAMGVPSEVLDPTEAQKLFPLLDPSVFKMALYSPTDGTIDPAMACNALVKVATKNGGKIYEDCPVIDVHYAHNIFGNKEVTGVHTDKGFIRTKCVVNCGGVWGPRIARYAGVPSLPIIPFKHAYVVADAIPEIRGCPNIRDHDVNLYFKIQGESCNIGGYEHNPIMLDQVSDSQHFHLYDLDWDVFSVHMNSAASLCPKLANVGVKSTVCGPESFTPDHKPILGEDPNVFGLYHNCGYNSAGMMFSAGCGIQMAEWIITGRPHYNMFTFDVSRFTPGQLSRPHWARESSHEAYVKNYSVVFPNDEPLAGRDASHDALHQELIDDGAVMQARAGWERPGFYLLGEKIRVQQYDWGGVNDYPRNLDLRYEEVLKGDYTFGFSKHHDLIGAEALACRNAAAMFNMSYYGKLYLTGPDAQRTAELAFTADLSKGKDRVVYTLLLNDKGGVEADLTVSILDGGQGSLHEPIFKGRGYYLVTPGFSANHTASILKRVIHKYKLRANVTDVTKQLCILAIQGPDSQRILQRYTDAGLSNDAFPLHTHRSISVTKAPNAPDNKSYTCRALRVSWAGELGWELHIPSSHAIQVYKALRQAKGLRNAGWRALTSLSAEKGFHLWNADLRTDDNPVESNLGFACRKGGQYIGNEAVTKARKNGVNKKYAYFTIDDKIPLFGQEAIFRNGMPVGYIRRGDYAFFLDKPIGIGYITNDGSVVTNDFLQNAEYEIEVMGKRYKANLHLRSPFDPTGQRMLGNYGALGMDENTHEPHAGQNERAGGSE</sequence>
<dbReference type="PANTHER" id="PTHR43757">
    <property type="entry name" value="AMINOMETHYLTRANSFERASE"/>
    <property type="match status" value="1"/>
</dbReference>
<feature type="domain" description="GCVT N-terminal" evidence="4">
    <location>
        <begin position="497"/>
        <end position="814"/>
    </location>
</feature>
<name>A0A6J1NGL6_BICAN</name>
<feature type="region of interest" description="Disordered" evidence="2">
    <location>
        <begin position="933"/>
        <end position="953"/>
    </location>
</feature>
<dbReference type="Gene3D" id="3.30.9.10">
    <property type="entry name" value="D-Amino Acid Oxidase, subunit A, domain 2"/>
    <property type="match status" value="1"/>
</dbReference>
<keyword evidence="7" id="KW-1185">Reference proteome</keyword>
<dbReference type="PANTHER" id="PTHR43757:SF11">
    <property type="entry name" value="SARCOSINE DEHYDROGENASE"/>
    <property type="match status" value="1"/>
</dbReference>
<proteinExistence type="inferred from homology"/>
<dbReference type="Proteomes" id="UP001652582">
    <property type="component" value="Chromosome 4"/>
</dbReference>
<reference evidence="8" key="1">
    <citation type="submission" date="2025-08" db="UniProtKB">
        <authorList>
            <consortium name="RefSeq"/>
        </authorList>
    </citation>
    <scope>IDENTIFICATION</scope>
</reference>
<evidence type="ECO:0000256" key="2">
    <source>
        <dbReference type="SAM" id="MobiDB-lite"/>
    </source>
</evidence>
<dbReference type="InterPro" id="IPR006076">
    <property type="entry name" value="FAD-dep_OxRdtase"/>
</dbReference>
<gene>
    <name evidence="8" type="primary">LOC112050165</name>
</gene>
<dbReference type="Pfam" id="PF08669">
    <property type="entry name" value="GCV_T_C"/>
    <property type="match status" value="1"/>
</dbReference>
<evidence type="ECO:0000256" key="1">
    <source>
        <dbReference type="ARBA" id="ARBA00008609"/>
    </source>
</evidence>
<dbReference type="OrthoDB" id="498204at2759"/>
<comment type="similarity">
    <text evidence="1">Belongs to the GcvT family.</text>
</comment>
<dbReference type="InterPro" id="IPR006222">
    <property type="entry name" value="GCVT_N"/>
</dbReference>
<dbReference type="SUPFAM" id="SSF103025">
    <property type="entry name" value="Folate-binding domain"/>
    <property type="match status" value="1"/>
</dbReference>
<evidence type="ECO:0000313" key="8">
    <source>
        <dbReference type="RefSeq" id="XP_023944118.2"/>
    </source>
</evidence>
<dbReference type="SUPFAM" id="SSF51905">
    <property type="entry name" value="FAD/NAD(P)-binding domain"/>
    <property type="match status" value="1"/>
</dbReference>
<feature type="domain" description="Aminomethyltransferase C-terminal" evidence="5">
    <location>
        <begin position="835"/>
        <end position="919"/>
    </location>
</feature>
<dbReference type="KEGG" id="bany:112050165"/>
<dbReference type="Pfam" id="PF01266">
    <property type="entry name" value="DAO"/>
    <property type="match status" value="1"/>
</dbReference>
<feature type="domain" description="FAD dependent oxidoreductase central" evidence="6">
    <location>
        <begin position="439"/>
        <end position="491"/>
    </location>
</feature>
<dbReference type="Gene3D" id="3.50.50.60">
    <property type="entry name" value="FAD/NAD(P)-binding domain"/>
    <property type="match status" value="1"/>
</dbReference>
<accession>A0A6J1NGL6</accession>
<dbReference type="InterPro" id="IPR028896">
    <property type="entry name" value="GcvT/YgfZ/DmdA"/>
</dbReference>
<evidence type="ECO:0000259" key="4">
    <source>
        <dbReference type="Pfam" id="PF01571"/>
    </source>
</evidence>
<dbReference type="Gene3D" id="3.30.70.1400">
    <property type="entry name" value="Aminomethyltransferase beta-barrel domains"/>
    <property type="match status" value="1"/>
</dbReference>
<dbReference type="InterPro" id="IPR029043">
    <property type="entry name" value="GcvT/YgfZ_C"/>
</dbReference>
<evidence type="ECO:0000259" key="6">
    <source>
        <dbReference type="Pfam" id="PF16350"/>
    </source>
</evidence>
<dbReference type="SUPFAM" id="SSF54373">
    <property type="entry name" value="FAD-linked reductases, C-terminal domain"/>
    <property type="match status" value="1"/>
</dbReference>
<dbReference type="GeneID" id="112050165"/>
<evidence type="ECO:0000313" key="7">
    <source>
        <dbReference type="Proteomes" id="UP001652582"/>
    </source>
</evidence>
<dbReference type="InterPro" id="IPR036188">
    <property type="entry name" value="FAD/NAD-bd_sf"/>
</dbReference>
<evidence type="ECO:0000259" key="5">
    <source>
        <dbReference type="Pfam" id="PF08669"/>
    </source>
</evidence>
<dbReference type="Pfam" id="PF01571">
    <property type="entry name" value="GCV_T"/>
    <property type="match status" value="1"/>
</dbReference>
<dbReference type="Gene3D" id="2.40.30.110">
    <property type="entry name" value="Aminomethyltransferase beta-barrel domains"/>
    <property type="match status" value="1"/>
</dbReference>
<organism evidence="7 8">
    <name type="scientific">Bicyclus anynana</name>
    <name type="common">Squinting bush brown butterfly</name>
    <dbReference type="NCBI Taxonomy" id="110368"/>
    <lineage>
        <taxon>Eukaryota</taxon>
        <taxon>Metazoa</taxon>
        <taxon>Ecdysozoa</taxon>
        <taxon>Arthropoda</taxon>
        <taxon>Hexapoda</taxon>
        <taxon>Insecta</taxon>
        <taxon>Pterygota</taxon>
        <taxon>Neoptera</taxon>
        <taxon>Endopterygota</taxon>
        <taxon>Lepidoptera</taxon>
        <taxon>Glossata</taxon>
        <taxon>Ditrysia</taxon>
        <taxon>Papilionoidea</taxon>
        <taxon>Nymphalidae</taxon>
        <taxon>Satyrinae</taxon>
        <taxon>Satyrini</taxon>
        <taxon>Mycalesina</taxon>
        <taxon>Bicyclus</taxon>
    </lineage>
</organism>